<evidence type="ECO:0000313" key="10">
    <source>
        <dbReference type="Proteomes" id="UP000255523"/>
    </source>
</evidence>
<dbReference type="GO" id="GO:0033214">
    <property type="term" value="P:siderophore-iron import into cell"/>
    <property type="evidence" value="ECO:0007669"/>
    <property type="project" value="TreeGrafter"/>
</dbReference>
<dbReference type="InterPro" id="IPR000522">
    <property type="entry name" value="ABC_transptr_permease_BtuC"/>
</dbReference>
<name>A0A380LPW7_9FIRM</name>
<dbReference type="AlphaFoldDB" id="A0A380LPW7"/>
<comment type="similarity">
    <text evidence="2">Belongs to the binding-protein-dependent transport system permease family. FecCD subfamily.</text>
</comment>
<evidence type="ECO:0000313" key="9">
    <source>
        <dbReference type="EMBL" id="SUO04872.1"/>
    </source>
</evidence>
<gene>
    <name evidence="9" type="primary">fepD</name>
    <name evidence="9" type="ORF">NCTC11087_01801</name>
</gene>
<organism evidence="9 10">
    <name type="scientific">Faecalicoccus pleomorphus</name>
    <dbReference type="NCBI Taxonomy" id="1323"/>
    <lineage>
        <taxon>Bacteria</taxon>
        <taxon>Bacillati</taxon>
        <taxon>Bacillota</taxon>
        <taxon>Erysipelotrichia</taxon>
        <taxon>Erysipelotrichales</taxon>
        <taxon>Erysipelotrichaceae</taxon>
        <taxon>Faecalicoccus</taxon>
    </lineage>
</organism>
<protein>
    <submittedName>
        <fullName evidence="9">Iron-compound ABC transporter permease</fullName>
    </submittedName>
</protein>
<sequence>MKTKGKIFVFVLLVILLAIVMFLSLSIGAKSFSFSALLEAFMTQNESFEFSVIQQRLPRTIFGVLAGASLAVSGCLMQNITRNPIADPGILGVNSGAALFVVCGISFFHISGPFPYIVLGFLGALLTSFLVYGIASSGMGATPLKLVLAGAAVSIALQSIISMITMPNTQVMDTFRFWQTGSISGADWSSVRSLLFCFGIGMVLSFALAHSLNMISLGDELATGLGVRVQKTRAIAALAGVLLCASVTALAGPIAFVGLMIPHVMRLLCGNNLFVLLPFSAVGGGILLLVSDILGRVLLAPSQLEVGIVSALLGAPVFIGIVRKAKVKGL</sequence>
<dbReference type="PANTHER" id="PTHR30472">
    <property type="entry name" value="FERRIC ENTEROBACTIN TRANSPORT SYSTEM PERMEASE PROTEIN"/>
    <property type="match status" value="1"/>
</dbReference>
<keyword evidence="4" id="KW-1003">Cell membrane</keyword>
<dbReference type="EMBL" id="UHFX01000003">
    <property type="protein sequence ID" value="SUO04872.1"/>
    <property type="molecule type" value="Genomic_DNA"/>
</dbReference>
<keyword evidence="7 8" id="KW-0472">Membrane</keyword>
<feature type="transmembrane region" description="Helical" evidence="8">
    <location>
        <begin position="116"/>
        <end position="134"/>
    </location>
</feature>
<dbReference type="OrthoDB" id="9792889at2"/>
<dbReference type="PANTHER" id="PTHR30472:SF1">
    <property type="entry name" value="FE(3+) DICITRATE TRANSPORT SYSTEM PERMEASE PROTEIN FECC-RELATED"/>
    <property type="match status" value="1"/>
</dbReference>
<dbReference type="InterPro" id="IPR037294">
    <property type="entry name" value="ABC_BtuC-like"/>
</dbReference>
<evidence type="ECO:0000256" key="3">
    <source>
        <dbReference type="ARBA" id="ARBA00022448"/>
    </source>
</evidence>
<evidence type="ECO:0000256" key="2">
    <source>
        <dbReference type="ARBA" id="ARBA00007935"/>
    </source>
</evidence>
<proteinExistence type="inferred from homology"/>
<keyword evidence="6 8" id="KW-1133">Transmembrane helix</keyword>
<feature type="transmembrane region" description="Helical" evidence="8">
    <location>
        <begin position="234"/>
        <end position="261"/>
    </location>
</feature>
<feature type="transmembrane region" description="Helical" evidence="8">
    <location>
        <begin position="193"/>
        <end position="213"/>
    </location>
</feature>
<feature type="transmembrane region" description="Helical" evidence="8">
    <location>
        <begin position="146"/>
        <end position="166"/>
    </location>
</feature>
<comment type="subcellular location">
    <subcellularLocation>
        <location evidence="1">Cell membrane</location>
        <topology evidence="1">Multi-pass membrane protein</topology>
    </subcellularLocation>
</comment>
<dbReference type="Proteomes" id="UP000255523">
    <property type="component" value="Unassembled WGS sequence"/>
</dbReference>
<dbReference type="Pfam" id="PF01032">
    <property type="entry name" value="FecCD"/>
    <property type="match status" value="1"/>
</dbReference>
<dbReference type="SUPFAM" id="SSF81345">
    <property type="entry name" value="ABC transporter involved in vitamin B12 uptake, BtuC"/>
    <property type="match status" value="1"/>
</dbReference>
<evidence type="ECO:0000256" key="6">
    <source>
        <dbReference type="ARBA" id="ARBA00022989"/>
    </source>
</evidence>
<dbReference type="Gene3D" id="1.10.3470.10">
    <property type="entry name" value="ABC transporter involved in vitamin B12 uptake, BtuC"/>
    <property type="match status" value="1"/>
</dbReference>
<dbReference type="GO" id="GO:0005886">
    <property type="term" value="C:plasma membrane"/>
    <property type="evidence" value="ECO:0007669"/>
    <property type="project" value="UniProtKB-SubCell"/>
</dbReference>
<dbReference type="CDD" id="cd06550">
    <property type="entry name" value="TM_ABC_iron-siderophores_like"/>
    <property type="match status" value="1"/>
</dbReference>
<reference evidence="9 10" key="1">
    <citation type="submission" date="2018-06" db="EMBL/GenBank/DDBJ databases">
        <authorList>
            <consortium name="Pathogen Informatics"/>
            <person name="Doyle S."/>
        </authorList>
    </citation>
    <scope>NUCLEOTIDE SEQUENCE [LARGE SCALE GENOMIC DNA]</scope>
    <source>
        <strain evidence="9 10">NCTC11087</strain>
    </source>
</reference>
<keyword evidence="5 8" id="KW-0812">Transmembrane</keyword>
<feature type="transmembrane region" description="Helical" evidence="8">
    <location>
        <begin position="89"/>
        <end position="110"/>
    </location>
</feature>
<evidence type="ECO:0000256" key="7">
    <source>
        <dbReference type="ARBA" id="ARBA00023136"/>
    </source>
</evidence>
<feature type="transmembrane region" description="Helical" evidence="8">
    <location>
        <begin position="273"/>
        <end position="294"/>
    </location>
</feature>
<accession>A0A380LPW7</accession>
<dbReference type="GeneID" id="77462742"/>
<dbReference type="FunFam" id="1.10.3470.10:FF:000001">
    <property type="entry name" value="Vitamin B12 ABC transporter permease BtuC"/>
    <property type="match status" value="1"/>
</dbReference>
<evidence type="ECO:0000256" key="4">
    <source>
        <dbReference type="ARBA" id="ARBA00022475"/>
    </source>
</evidence>
<feature type="transmembrane region" description="Helical" evidence="8">
    <location>
        <begin position="306"/>
        <end position="325"/>
    </location>
</feature>
<keyword evidence="10" id="KW-1185">Reference proteome</keyword>
<evidence type="ECO:0000256" key="5">
    <source>
        <dbReference type="ARBA" id="ARBA00022692"/>
    </source>
</evidence>
<evidence type="ECO:0000256" key="1">
    <source>
        <dbReference type="ARBA" id="ARBA00004651"/>
    </source>
</evidence>
<keyword evidence="3" id="KW-0813">Transport</keyword>
<dbReference type="GO" id="GO:0022857">
    <property type="term" value="F:transmembrane transporter activity"/>
    <property type="evidence" value="ECO:0007669"/>
    <property type="project" value="InterPro"/>
</dbReference>
<dbReference type="RefSeq" id="WP_022790779.1">
    <property type="nucleotide sequence ID" value="NZ_UHFX01000003.1"/>
</dbReference>
<evidence type="ECO:0000256" key="8">
    <source>
        <dbReference type="SAM" id="Phobius"/>
    </source>
</evidence>